<dbReference type="AlphaFoldDB" id="A0A4Y2DMR8"/>
<organism evidence="1 2">
    <name type="scientific">Araneus ventricosus</name>
    <name type="common">Orbweaver spider</name>
    <name type="synonym">Epeira ventricosa</name>
    <dbReference type="NCBI Taxonomy" id="182803"/>
    <lineage>
        <taxon>Eukaryota</taxon>
        <taxon>Metazoa</taxon>
        <taxon>Ecdysozoa</taxon>
        <taxon>Arthropoda</taxon>
        <taxon>Chelicerata</taxon>
        <taxon>Arachnida</taxon>
        <taxon>Araneae</taxon>
        <taxon>Araneomorphae</taxon>
        <taxon>Entelegynae</taxon>
        <taxon>Araneoidea</taxon>
        <taxon>Araneidae</taxon>
        <taxon>Araneus</taxon>
    </lineage>
</organism>
<dbReference type="Proteomes" id="UP000499080">
    <property type="component" value="Unassembled WGS sequence"/>
</dbReference>
<keyword evidence="2" id="KW-1185">Reference proteome</keyword>
<comment type="caution">
    <text evidence="1">The sequence shown here is derived from an EMBL/GenBank/DDBJ whole genome shotgun (WGS) entry which is preliminary data.</text>
</comment>
<accession>A0A4Y2DMR8</accession>
<dbReference type="EMBL" id="BGPR01000398">
    <property type="protein sequence ID" value="GBM18110.1"/>
    <property type="molecule type" value="Genomic_DNA"/>
</dbReference>
<protein>
    <submittedName>
        <fullName evidence="1">Uncharacterized protein</fullName>
    </submittedName>
</protein>
<dbReference type="OrthoDB" id="6131287at2759"/>
<sequence length="82" mass="9232">MSLDNLLLQSASAIDPVFRKYSLSLALIKGLPDLVTNVISVAERDAYDLEVHKYNAAGLRQPQQKEPVDNCEWKLKISDNFL</sequence>
<gene>
    <name evidence="1" type="ORF">AVEN_75528_1</name>
</gene>
<name>A0A4Y2DMR8_ARAVE</name>
<evidence type="ECO:0000313" key="2">
    <source>
        <dbReference type="Proteomes" id="UP000499080"/>
    </source>
</evidence>
<evidence type="ECO:0000313" key="1">
    <source>
        <dbReference type="EMBL" id="GBM18110.1"/>
    </source>
</evidence>
<reference evidence="1 2" key="1">
    <citation type="journal article" date="2019" name="Sci. Rep.">
        <title>Orb-weaving spider Araneus ventricosus genome elucidates the spidroin gene catalogue.</title>
        <authorList>
            <person name="Kono N."/>
            <person name="Nakamura H."/>
            <person name="Ohtoshi R."/>
            <person name="Moran D.A.P."/>
            <person name="Shinohara A."/>
            <person name="Yoshida Y."/>
            <person name="Fujiwara M."/>
            <person name="Mori M."/>
            <person name="Tomita M."/>
            <person name="Arakawa K."/>
        </authorList>
    </citation>
    <scope>NUCLEOTIDE SEQUENCE [LARGE SCALE GENOMIC DNA]</scope>
</reference>
<proteinExistence type="predicted"/>